<evidence type="ECO:0000256" key="7">
    <source>
        <dbReference type="ARBA" id="ARBA00022692"/>
    </source>
</evidence>
<feature type="transmembrane region" description="Helical" evidence="13">
    <location>
        <begin position="7"/>
        <end position="26"/>
    </location>
</feature>
<keyword evidence="5 13" id="KW-0328">Glycosyltransferase</keyword>
<evidence type="ECO:0000313" key="16">
    <source>
        <dbReference type="Proteomes" id="UP001642540"/>
    </source>
</evidence>
<feature type="transmembrane region" description="Helical" evidence="13">
    <location>
        <begin position="289"/>
        <end position="318"/>
    </location>
</feature>
<evidence type="ECO:0000256" key="9">
    <source>
        <dbReference type="ARBA" id="ARBA00022989"/>
    </source>
</evidence>
<proteinExistence type="inferred from homology"/>
<dbReference type="Pfam" id="PF05007">
    <property type="entry name" value="Mannosyl_trans"/>
    <property type="match status" value="1"/>
</dbReference>
<comment type="caution">
    <text evidence="13">Lacks conserved residue(s) required for the propagation of feature annotation.</text>
</comment>
<evidence type="ECO:0000256" key="13">
    <source>
        <dbReference type="RuleBase" id="RU365064"/>
    </source>
</evidence>
<dbReference type="InterPro" id="IPR007704">
    <property type="entry name" value="PIG-M"/>
</dbReference>
<evidence type="ECO:0000256" key="1">
    <source>
        <dbReference type="ARBA" id="ARBA00004477"/>
    </source>
</evidence>
<dbReference type="CDD" id="cd06257">
    <property type="entry name" value="DnaJ"/>
    <property type="match status" value="1"/>
</dbReference>
<feature type="transmembrane region" description="Helical" evidence="13">
    <location>
        <begin position="86"/>
        <end position="104"/>
    </location>
</feature>
<keyword evidence="8 13" id="KW-0256">Endoplasmic reticulum</keyword>
<evidence type="ECO:0000256" key="2">
    <source>
        <dbReference type="ARBA" id="ARBA00004687"/>
    </source>
</evidence>
<dbReference type="InterPro" id="IPR036869">
    <property type="entry name" value="J_dom_sf"/>
</dbReference>
<comment type="caution">
    <text evidence="15">The sequence shown here is derived from an EMBL/GenBank/DDBJ whole genome shotgun (WGS) entry which is preliminary data.</text>
</comment>
<evidence type="ECO:0000256" key="6">
    <source>
        <dbReference type="ARBA" id="ARBA00022679"/>
    </source>
</evidence>
<comment type="similarity">
    <text evidence="3 13">Belongs to the PIGM family.</text>
</comment>
<dbReference type="PANTHER" id="PTHR12886">
    <property type="entry name" value="PIG-M MANNOSYLTRANSFERASE"/>
    <property type="match status" value="1"/>
</dbReference>
<protein>
    <recommendedName>
        <fullName evidence="12 13">GPI alpha-1,4-mannosyltransferase I, catalytic subunit</fullName>
        <ecNumber evidence="13">2.4.1.-</ecNumber>
    </recommendedName>
    <alternativeName>
        <fullName evidence="13">GPI mannosyltransferase I</fullName>
    </alternativeName>
</protein>
<comment type="subcellular location">
    <subcellularLocation>
        <location evidence="1 13">Endoplasmic reticulum membrane</location>
        <topology evidence="1 13">Multi-pass membrane protein</topology>
    </subcellularLocation>
</comment>
<gene>
    <name evidence="15" type="ORF">ODALV1_LOCUS18265</name>
</gene>
<dbReference type="Gene3D" id="1.10.287.110">
    <property type="entry name" value="DnaJ domain"/>
    <property type="match status" value="1"/>
</dbReference>
<dbReference type="EMBL" id="CAXLJM020000057">
    <property type="protein sequence ID" value="CAL8118747.1"/>
    <property type="molecule type" value="Genomic_DNA"/>
</dbReference>
<evidence type="ECO:0000256" key="3">
    <source>
        <dbReference type="ARBA" id="ARBA00011071"/>
    </source>
</evidence>
<name>A0ABP1R381_9HEXA</name>
<keyword evidence="6 13" id="KW-0808">Transferase</keyword>
<dbReference type="InterPro" id="IPR001623">
    <property type="entry name" value="DnaJ_domain"/>
</dbReference>
<dbReference type="SUPFAM" id="SSF46565">
    <property type="entry name" value="Chaperone J-domain"/>
    <property type="match status" value="1"/>
</dbReference>
<evidence type="ECO:0000256" key="8">
    <source>
        <dbReference type="ARBA" id="ARBA00022824"/>
    </source>
</evidence>
<feature type="domain" description="J" evidence="14">
    <location>
        <begin position="384"/>
        <end position="444"/>
    </location>
</feature>
<dbReference type="PROSITE" id="PS50076">
    <property type="entry name" value="DNAJ_2"/>
    <property type="match status" value="1"/>
</dbReference>
<evidence type="ECO:0000256" key="5">
    <source>
        <dbReference type="ARBA" id="ARBA00022676"/>
    </source>
</evidence>
<dbReference type="Proteomes" id="UP001642540">
    <property type="component" value="Unassembled WGS sequence"/>
</dbReference>
<evidence type="ECO:0000256" key="12">
    <source>
        <dbReference type="ARBA" id="ARBA00093608"/>
    </source>
</evidence>
<comment type="pathway">
    <text evidence="2 13">Glycolipid biosynthesis; glycosylphosphatidylinositol-anchor biosynthesis.</text>
</comment>
<evidence type="ECO:0000256" key="11">
    <source>
        <dbReference type="ARBA" id="ARBA00093408"/>
    </source>
</evidence>
<keyword evidence="7 13" id="KW-0812">Transmembrane</keyword>
<evidence type="ECO:0000256" key="10">
    <source>
        <dbReference type="ARBA" id="ARBA00023136"/>
    </source>
</evidence>
<keyword evidence="4 13" id="KW-0337">GPI-anchor biosynthesis</keyword>
<evidence type="ECO:0000313" key="15">
    <source>
        <dbReference type="EMBL" id="CAL8118747.1"/>
    </source>
</evidence>
<sequence length="444" mass="49942">MGALLIVRDLCAGLIIRLLAVGYGLYHDSTNEVKYTDIDYNVYTDAAAYVVKGQSPYLRETYRYTPILAWLLTPNITTSWDSYGKILFSLFDILACYLIYLIVLQEHGNDRVLARKCTYLWIFNPLPIVICSRGSSESIILCLVLAVLYLFLKKTYLLCGLVYGFAVHFKIYPATYCLPLYLCLGGGSSTRNLTSVKAFSLHVLKDVLTLTQPRLILVLSSVIGFTLPTAVCYWIYGYEFLDETYLYHVTRTDIRHNFSLYFYLLYLNTDVGGTLGLLLKILSFLPQAFLILLVTFLFTTQKDLIFVMFIQTYCFVIFNKASSVVAAGLGLAAVGFAGRYVLRRMPNMAQQMTEAMKTLPNLDEALSSGKYYKGGFDPKMNRREASLILGISPSANKARIKEAHKRLITINHPDRGGSPYIASKINEAKDYLENQGGGSSGLRR</sequence>
<evidence type="ECO:0000259" key="14">
    <source>
        <dbReference type="PROSITE" id="PS50076"/>
    </source>
</evidence>
<comment type="function">
    <text evidence="11 13">Catalytic subunit of the glycosylphosphatidylinositol-mannosyltransferase I complex which catalyzes the transfer of the first mannose, via an alpha-1,4 bond from a dolichol-phosphate-mannose (Dol-P-Man) to the glucosaminyl acyl phosphatidylinositol (GlcN-(acyl)PI) intermediate to generate alpha-D-Man-(1-&gt;4)-alpha-D-GlcN-(1-&gt;6)-(1-radyl,2-acyl-sn-glycero-3-phospho)-2-acyl-inositol and participates in the sixth step of the glycosylphosphatidylinositol-anchor biosynthesis.</text>
</comment>
<accession>A0ABP1R381</accession>
<feature type="transmembrane region" description="Helical" evidence="13">
    <location>
        <begin position="215"/>
        <end position="236"/>
    </location>
</feature>
<dbReference type="EC" id="2.4.1.-" evidence="13"/>
<evidence type="ECO:0000256" key="4">
    <source>
        <dbReference type="ARBA" id="ARBA00022502"/>
    </source>
</evidence>
<reference evidence="15 16" key="1">
    <citation type="submission" date="2024-08" db="EMBL/GenBank/DDBJ databases">
        <authorList>
            <person name="Cucini C."/>
            <person name="Frati F."/>
        </authorList>
    </citation>
    <scope>NUCLEOTIDE SEQUENCE [LARGE SCALE GENOMIC DNA]</scope>
</reference>
<feature type="transmembrane region" description="Helical" evidence="13">
    <location>
        <begin position="324"/>
        <end position="342"/>
    </location>
</feature>
<organism evidence="15 16">
    <name type="scientific">Orchesella dallaii</name>
    <dbReference type="NCBI Taxonomy" id="48710"/>
    <lineage>
        <taxon>Eukaryota</taxon>
        <taxon>Metazoa</taxon>
        <taxon>Ecdysozoa</taxon>
        <taxon>Arthropoda</taxon>
        <taxon>Hexapoda</taxon>
        <taxon>Collembola</taxon>
        <taxon>Entomobryomorpha</taxon>
        <taxon>Entomobryoidea</taxon>
        <taxon>Orchesellidae</taxon>
        <taxon>Orchesellinae</taxon>
        <taxon>Orchesella</taxon>
    </lineage>
</organism>
<dbReference type="PANTHER" id="PTHR12886:SF0">
    <property type="entry name" value="GPI MANNOSYLTRANSFERASE 1"/>
    <property type="match status" value="1"/>
</dbReference>
<keyword evidence="10 13" id="KW-0472">Membrane</keyword>
<keyword evidence="16" id="KW-1185">Reference proteome</keyword>
<keyword evidence="9 13" id="KW-1133">Transmembrane helix</keyword>
<feature type="transmembrane region" description="Helical" evidence="13">
    <location>
        <begin position="260"/>
        <end position="282"/>
    </location>
</feature>
<dbReference type="SMART" id="SM00271">
    <property type="entry name" value="DnaJ"/>
    <property type="match status" value="1"/>
</dbReference>